<accession>J2ZSV5</accession>
<name>J2ZSV5_ACTNH</name>
<sequence length="36" mass="3713">MSVPTQQPTPQALTSTDADSTHPTTALTALTTLTTL</sequence>
<protein>
    <submittedName>
        <fullName evidence="2">Uncharacterized protein</fullName>
    </submittedName>
</protein>
<feature type="compositionally biased region" description="Low complexity" evidence="1">
    <location>
        <begin position="24"/>
        <end position="36"/>
    </location>
</feature>
<proteinExistence type="predicted"/>
<evidence type="ECO:0000313" key="2">
    <source>
        <dbReference type="EMBL" id="EJN85680.1"/>
    </source>
</evidence>
<feature type="compositionally biased region" description="Polar residues" evidence="1">
    <location>
        <begin position="1"/>
        <end position="23"/>
    </location>
</feature>
<dbReference type="Proteomes" id="UP000007814">
    <property type="component" value="Unassembled WGS sequence"/>
</dbReference>
<evidence type="ECO:0000313" key="3">
    <source>
        <dbReference type="Proteomes" id="UP000007814"/>
    </source>
</evidence>
<dbReference type="AlphaFoldDB" id="J2ZSV5"/>
<comment type="caution">
    <text evidence="2">The sequence shown here is derived from an EMBL/GenBank/DDBJ whole genome shotgun (WGS) entry which is preliminary data.</text>
</comment>
<dbReference type="EMBL" id="ALJK01000047">
    <property type="protein sequence ID" value="EJN85680.1"/>
    <property type="molecule type" value="Genomic_DNA"/>
</dbReference>
<evidence type="ECO:0000256" key="1">
    <source>
        <dbReference type="SAM" id="MobiDB-lite"/>
    </source>
</evidence>
<feature type="region of interest" description="Disordered" evidence="1">
    <location>
        <begin position="1"/>
        <end position="36"/>
    </location>
</feature>
<organism evidence="2 3">
    <name type="scientific">Actinomyces naeslundii (strain ATCC 12104 / DSM 43013 / CCUG 2238 / JCM 8349 / NCTC 10301 / Howell 279)</name>
    <dbReference type="NCBI Taxonomy" id="1115803"/>
    <lineage>
        <taxon>Bacteria</taxon>
        <taxon>Bacillati</taxon>
        <taxon>Actinomycetota</taxon>
        <taxon>Actinomycetes</taxon>
        <taxon>Actinomycetales</taxon>
        <taxon>Actinomycetaceae</taxon>
        <taxon>Actinomyces</taxon>
    </lineage>
</organism>
<gene>
    <name evidence="2" type="ORF">HMPREF1129_2742</name>
</gene>
<feature type="non-terminal residue" evidence="2">
    <location>
        <position position="36"/>
    </location>
</feature>
<reference evidence="2 3" key="1">
    <citation type="submission" date="2012-07" db="EMBL/GenBank/DDBJ databases">
        <authorList>
            <person name="Durkin A.S."/>
            <person name="McCorrison J."/>
            <person name="Torralba M."/>
            <person name="Gillis M."/>
            <person name="Methe B."/>
            <person name="Sutton G."/>
            <person name="Nelson K.E."/>
        </authorList>
    </citation>
    <scope>NUCLEOTIDE SEQUENCE [LARGE SCALE GENOMIC DNA]</scope>
    <source>
        <strain evidence="3">ATCC 12104 / DSM 43013 / CCUG 2238 / JCM 8349 / NCTC 10301 / Howell 279</strain>
    </source>
</reference>